<dbReference type="InterPro" id="IPR007272">
    <property type="entry name" value="Sulf_transp_TsuA/YedE"/>
</dbReference>
<keyword evidence="1" id="KW-0812">Transmembrane</keyword>
<evidence type="ECO:0000313" key="2">
    <source>
        <dbReference type="EMBL" id="TAJ44277.1"/>
    </source>
</evidence>
<organism evidence="2 3">
    <name type="scientific">Methanofollis fontis</name>
    <dbReference type="NCBI Taxonomy" id="2052832"/>
    <lineage>
        <taxon>Archaea</taxon>
        <taxon>Methanobacteriati</taxon>
        <taxon>Methanobacteriota</taxon>
        <taxon>Stenosarchaea group</taxon>
        <taxon>Methanomicrobia</taxon>
        <taxon>Methanomicrobiales</taxon>
        <taxon>Methanomicrobiaceae</taxon>
        <taxon>Methanofollis</taxon>
    </lineage>
</organism>
<keyword evidence="1" id="KW-1133">Transmembrane helix</keyword>
<protein>
    <submittedName>
        <fullName evidence="2">YeeE/YedE family protein</fullName>
    </submittedName>
</protein>
<gene>
    <name evidence="2" type="ORF">CUJ86_07325</name>
</gene>
<comment type="caution">
    <text evidence="2">The sequence shown here is derived from an EMBL/GenBank/DDBJ whole genome shotgun (WGS) entry which is preliminary data.</text>
</comment>
<feature type="transmembrane region" description="Helical" evidence="1">
    <location>
        <begin position="12"/>
        <end position="28"/>
    </location>
</feature>
<name>A0A483CN06_9EURY</name>
<feature type="transmembrane region" description="Helical" evidence="1">
    <location>
        <begin position="157"/>
        <end position="180"/>
    </location>
</feature>
<keyword evidence="1" id="KW-0472">Membrane</keyword>
<evidence type="ECO:0000313" key="3">
    <source>
        <dbReference type="Proteomes" id="UP000292580"/>
    </source>
</evidence>
<feature type="transmembrane region" description="Helical" evidence="1">
    <location>
        <begin position="113"/>
        <end position="136"/>
    </location>
</feature>
<sequence length="185" mass="19593">MFTSLHRNKGAQLLIGLLIGIGFGFFLQKGGVTEYDVIIGQLLLTDFTVVRVMLSAVIVGMIGFYLLKGGEMVAIHCRNVTLGSVVIGGLIFGAGFAVLGWCPGTVAGAVGQGFLDALFGGMVGMVVGAGLFAWVYPRISEGILKAGEFEVRTIPEVLGVNPWFVVIPFVVIMIGILWVLEVMGL</sequence>
<feature type="transmembrane region" description="Helical" evidence="1">
    <location>
        <begin position="79"/>
        <end position="101"/>
    </location>
</feature>
<accession>A0A483CN06</accession>
<dbReference type="Proteomes" id="UP000292580">
    <property type="component" value="Unassembled WGS sequence"/>
</dbReference>
<keyword evidence="3" id="KW-1185">Reference proteome</keyword>
<dbReference type="OrthoDB" id="117923at2157"/>
<reference evidence="2 3" key="1">
    <citation type="submission" date="2017-11" db="EMBL/GenBank/DDBJ databases">
        <title>Isolation and Characterization of Methanofollis Species from Methane Seep Offshore SW Taiwan.</title>
        <authorList>
            <person name="Teng N.-H."/>
            <person name="Lai M.-C."/>
            <person name="Chen S.-C."/>
        </authorList>
    </citation>
    <scope>NUCLEOTIDE SEQUENCE [LARGE SCALE GENOMIC DNA]</scope>
    <source>
        <strain evidence="2 3">FWC-SCC2</strain>
    </source>
</reference>
<feature type="transmembrane region" description="Helical" evidence="1">
    <location>
        <begin position="48"/>
        <end position="67"/>
    </location>
</feature>
<dbReference type="EMBL" id="PGCL01000003">
    <property type="protein sequence ID" value="TAJ44277.1"/>
    <property type="molecule type" value="Genomic_DNA"/>
</dbReference>
<evidence type="ECO:0000256" key="1">
    <source>
        <dbReference type="SAM" id="Phobius"/>
    </source>
</evidence>
<dbReference type="Pfam" id="PF04143">
    <property type="entry name" value="Sulf_transp"/>
    <property type="match status" value="1"/>
</dbReference>
<proteinExistence type="predicted"/>
<dbReference type="AlphaFoldDB" id="A0A483CN06"/>